<dbReference type="SUPFAM" id="SSF53474">
    <property type="entry name" value="alpha/beta-Hydrolases"/>
    <property type="match status" value="1"/>
</dbReference>
<dbReference type="RefSeq" id="WP_254920098.1">
    <property type="nucleotide sequence ID" value="NZ_FXYG01000001.1"/>
</dbReference>
<dbReference type="GO" id="GO:0016020">
    <property type="term" value="C:membrane"/>
    <property type="evidence" value="ECO:0007669"/>
    <property type="project" value="TreeGrafter"/>
</dbReference>
<reference evidence="3" key="1">
    <citation type="submission" date="2017-05" db="EMBL/GenBank/DDBJ databases">
        <authorList>
            <person name="Rodrigo-Torres L."/>
            <person name="Arahal R. D."/>
            <person name="Lucena T."/>
        </authorList>
    </citation>
    <scope>NUCLEOTIDE SEQUENCE [LARGE SCALE GENOMIC DNA]</scope>
    <source>
        <strain evidence="3">CECT 8715</strain>
    </source>
</reference>
<dbReference type="InterPro" id="IPR050266">
    <property type="entry name" value="AB_hydrolase_sf"/>
</dbReference>
<evidence type="ECO:0000313" key="3">
    <source>
        <dbReference type="Proteomes" id="UP000202485"/>
    </source>
</evidence>
<dbReference type="EC" id="3.7.1.17" evidence="2"/>
<dbReference type="PANTHER" id="PTHR43798">
    <property type="entry name" value="MONOACYLGLYCEROL LIPASE"/>
    <property type="match status" value="1"/>
</dbReference>
<name>A0A238JRL1_9RHOB</name>
<sequence>MYHLLGHSMGGMIAQEIARRDFERVDRLVLYATGAIGVLPERFETIEESKKRAAEDGPAATAHRIAATWFLDREAAQGFEHCAAVAAQSKLAATNAGLDAMYSWSGEQNLSQIRQETLVLWGDRDRTYPWSQTHMLWQEIPKTSLAVVPGCAHAVHAEKPELFQRLVSDFLE</sequence>
<dbReference type="Gene3D" id="3.40.50.1820">
    <property type="entry name" value="alpha/beta hydrolase"/>
    <property type="match status" value="1"/>
</dbReference>
<keyword evidence="3" id="KW-1185">Reference proteome</keyword>
<accession>A0A238JRL1</accession>
<evidence type="ECO:0000259" key="1">
    <source>
        <dbReference type="Pfam" id="PF12697"/>
    </source>
</evidence>
<dbReference type="Pfam" id="PF12697">
    <property type="entry name" value="Abhydrolase_6"/>
    <property type="match status" value="1"/>
</dbReference>
<keyword evidence="2" id="KW-0378">Hydrolase</keyword>
<dbReference type="PANTHER" id="PTHR43798:SF33">
    <property type="entry name" value="HYDROLASE, PUTATIVE (AFU_ORTHOLOGUE AFUA_2G14860)-RELATED"/>
    <property type="match status" value="1"/>
</dbReference>
<dbReference type="InterPro" id="IPR029058">
    <property type="entry name" value="AB_hydrolase_fold"/>
</dbReference>
<protein>
    <submittedName>
        <fullName evidence="2">4,5:9,10-diseco-3-hydroxy-5,9, 17-trioxoandrosta-1(10),2-diene-4-oate hydrolase</fullName>
        <ecNumber evidence="2">3.7.1.17</ecNumber>
    </submittedName>
</protein>
<dbReference type="Proteomes" id="UP000202485">
    <property type="component" value="Unassembled WGS sequence"/>
</dbReference>
<gene>
    <name evidence="2" type="primary">hsaD</name>
    <name evidence="2" type="ORF">RUA8715_00040</name>
</gene>
<dbReference type="PRINTS" id="PR00111">
    <property type="entry name" value="ABHYDROLASE"/>
</dbReference>
<proteinExistence type="predicted"/>
<dbReference type="InterPro" id="IPR000073">
    <property type="entry name" value="AB_hydrolase_1"/>
</dbReference>
<dbReference type="EMBL" id="FXYG01000001">
    <property type="protein sequence ID" value="SMX32834.1"/>
    <property type="molecule type" value="Genomic_DNA"/>
</dbReference>
<dbReference type="GO" id="GO:0102296">
    <property type="term" value="F:4,5-9,10-diseco-3-hydroxy-5,9,17-trioxoandrosta-1(10),2-diene-4-oate hydrolase activity"/>
    <property type="evidence" value="ECO:0007669"/>
    <property type="project" value="UniProtKB-EC"/>
</dbReference>
<feature type="domain" description="AB hydrolase-1" evidence="1">
    <location>
        <begin position="3"/>
        <end position="163"/>
    </location>
</feature>
<organism evidence="2 3">
    <name type="scientific">Ruegeria arenilitoris</name>
    <dbReference type="NCBI Taxonomy" id="1173585"/>
    <lineage>
        <taxon>Bacteria</taxon>
        <taxon>Pseudomonadati</taxon>
        <taxon>Pseudomonadota</taxon>
        <taxon>Alphaproteobacteria</taxon>
        <taxon>Rhodobacterales</taxon>
        <taxon>Roseobacteraceae</taxon>
        <taxon>Ruegeria</taxon>
    </lineage>
</organism>
<evidence type="ECO:0000313" key="2">
    <source>
        <dbReference type="EMBL" id="SMX32834.1"/>
    </source>
</evidence>
<dbReference type="AlphaFoldDB" id="A0A238JRL1"/>